<reference evidence="3 4" key="1">
    <citation type="submission" date="2014-11" db="EMBL/GenBank/DDBJ databases">
        <authorList>
            <person name="Zhu J."/>
            <person name="Qi W."/>
            <person name="Song R."/>
        </authorList>
    </citation>
    <scope>NUCLEOTIDE SEQUENCE [LARGE SCALE GENOMIC DNA]</scope>
</reference>
<feature type="transmembrane region" description="Helical" evidence="2">
    <location>
        <begin position="358"/>
        <end position="377"/>
    </location>
</feature>
<gene>
    <name evidence="3" type="ORF">Vbra_15387</name>
</gene>
<dbReference type="EMBL" id="CDMY01000436">
    <property type="protein sequence ID" value="CEM12653.1"/>
    <property type="molecule type" value="Genomic_DNA"/>
</dbReference>
<accession>A0A0G4FGS7</accession>
<keyword evidence="2" id="KW-0472">Membrane</keyword>
<keyword evidence="2" id="KW-0812">Transmembrane</keyword>
<feature type="compositionally biased region" description="Low complexity" evidence="1">
    <location>
        <begin position="62"/>
        <end position="75"/>
    </location>
</feature>
<dbReference type="InParanoid" id="A0A0G4FGS7"/>
<evidence type="ECO:0000256" key="2">
    <source>
        <dbReference type="SAM" id="Phobius"/>
    </source>
</evidence>
<proteinExistence type="predicted"/>
<evidence type="ECO:0000256" key="1">
    <source>
        <dbReference type="SAM" id="MobiDB-lite"/>
    </source>
</evidence>
<protein>
    <submittedName>
        <fullName evidence="3">Uncharacterized protein</fullName>
    </submittedName>
</protein>
<keyword evidence="2" id="KW-1133">Transmembrane helix</keyword>
<sequence length="443" mass="47533">MLPRQLARQIGVTASSHPSAVLVRRLPAQDALNAARAVGCSWGARLLHSPSSGGSPSPPPSISSSSSSVGSGMSVPHETRKLIGIVASGRNPQRQNVFRELFREANGWIVEATRNKVTGDTFGLYTRGGLKVSVSATNTAATQQPQTLNLEVRGAGLPWSSMKDRLTNLTTKCVNATALTEQLTLGLHSAFAIADKIEIVSRPAGCTDPDFPHGWKLTADKSGQYTVEPHVEGGGEGMQLTCHLKQTAACEALAAPDALRNLSKRYAHYLNGNIPLTVSIDGVEYPVQALSAAQVLFGSGSGDNGHQGDLIERAAARTEQLLTTLQHQGSRFPAISPMAGGGGGGGIPLIPNHDIQKFASFIINWALAYRWIFIYFFRFTFQSSRVALSMFIFSQILKVLLATTLAPMYLTLLGFLIGFELAYGLLQIYIACIFIGYFMTAIL</sequence>
<evidence type="ECO:0000313" key="4">
    <source>
        <dbReference type="Proteomes" id="UP000041254"/>
    </source>
</evidence>
<feature type="region of interest" description="Disordered" evidence="1">
    <location>
        <begin position="49"/>
        <end position="75"/>
    </location>
</feature>
<evidence type="ECO:0000313" key="3">
    <source>
        <dbReference type="EMBL" id="CEM12653.1"/>
    </source>
</evidence>
<keyword evidence="4" id="KW-1185">Reference proteome</keyword>
<dbReference type="InterPro" id="IPR036890">
    <property type="entry name" value="HATPase_C_sf"/>
</dbReference>
<dbReference type="STRING" id="1169540.A0A0G4FGS7"/>
<feature type="transmembrane region" description="Helical" evidence="2">
    <location>
        <begin position="423"/>
        <end position="442"/>
    </location>
</feature>
<name>A0A0G4FGS7_VITBC</name>
<dbReference type="Gene3D" id="3.30.565.10">
    <property type="entry name" value="Histidine kinase-like ATPase, C-terminal domain"/>
    <property type="match status" value="1"/>
</dbReference>
<dbReference type="Proteomes" id="UP000041254">
    <property type="component" value="Unassembled WGS sequence"/>
</dbReference>
<dbReference type="AlphaFoldDB" id="A0A0G4FGS7"/>
<dbReference type="VEuPathDB" id="CryptoDB:Vbra_15387"/>
<organism evidence="3 4">
    <name type="scientific">Vitrella brassicaformis (strain CCMP3155)</name>
    <dbReference type="NCBI Taxonomy" id="1169540"/>
    <lineage>
        <taxon>Eukaryota</taxon>
        <taxon>Sar</taxon>
        <taxon>Alveolata</taxon>
        <taxon>Colpodellida</taxon>
        <taxon>Vitrellaceae</taxon>
        <taxon>Vitrella</taxon>
    </lineage>
</organism>